<evidence type="ECO:0000313" key="2">
    <source>
        <dbReference type="Proteomes" id="UP000252733"/>
    </source>
</evidence>
<reference evidence="1 2" key="1">
    <citation type="submission" date="2018-07" db="EMBL/GenBank/DDBJ databases">
        <title>Freshwater and sediment microbial communities from various areas in North America, analyzing microbe dynamics in response to fracking.</title>
        <authorList>
            <person name="Lamendella R."/>
        </authorList>
    </citation>
    <scope>NUCLEOTIDE SEQUENCE [LARGE SCALE GENOMIC DNA]</scope>
    <source>
        <strain evidence="1 2">160A</strain>
    </source>
</reference>
<dbReference type="AlphaFoldDB" id="A0A368UJ68"/>
<dbReference type="Proteomes" id="UP000252733">
    <property type="component" value="Unassembled WGS sequence"/>
</dbReference>
<dbReference type="EMBL" id="QPIZ01000038">
    <property type="protein sequence ID" value="RCW27029.1"/>
    <property type="molecule type" value="Genomic_DNA"/>
</dbReference>
<protein>
    <submittedName>
        <fullName evidence="1">Putative rhamnosyltransferase</fullName>
    </submittedName>
</protein>
<keyword evidence="2" id="KW-1185">Reference proteome</keyword>
<accession>A0A368UJ68</accession>
<dbReference type="RefSeq" id="WP_114438095.1">
    <property type="nucleotide sequence ID" value="NZ_QPIZ01000038.1"/>
</dbReference>
<dbReference type="Pfam" id="PF11316">
    <property type="entry name" value="Rhamno_transf"/>
    <property type="match status" value="1"/>
</dbReference>
<name>A0A368UJ68_9BACT</name>
<gene>
    <name evidence="1" type="ORF">DFO77_13812</name>
</gene>
<organism evidence="1 2">
    <name type="scientific">Marinilabilia salmonicolor</name>
    <dbReference type="NCBI Taxonomy" id="989"/>
    <lineage>
        <taxon>Bacteria</taxon>
        <taxon>Pseudomonadati</taxon>
        <taxon>Bacteroidota</taxon>
        <taxon>Bacteroidia</taxon>
        <taxon>Marinilabiliales</taxon>
        <taxon>Marinilabiliaceae</taxon>
        <taxon>Marinilabilia</taxon>
    </lineage>
</organism>
<comment type="caution">
    <text evidence="1">The sequence shown here is derived from an EMBL/GenBank/DDBJ whole genome shotgun (WGS) entry which is preliminary data.</text>
</comment>
<proteinExistence type="predicted"/>
<sequence length="263" mass="30799">MANQFDHFLITRFNVPWVDGKASDEDWLSQRMEIFIKYCLPSVKSQTSNNFTWLIYLDVFTPEWALNQLKNNLPKNTLLITVNTFEQMKKQVRSDLTQINHQKADYIITSRLDNDDAISPQYIELIQQNFKEKHGKFINFQQGLCYSIEKQIFSAYTYNNSPFLSKIERVNKGVSSILAHDHVETLAQIQLDGNHWVQIIHGQNVSNGLRGKIIRAANLKKQNNWLSQYKVDRLNYFLARTQQLISNGILFLKRVIKTILFIK</sequence>
<keyword evidence="1" id="KW-0808">Transferase</keyword>
<dbReference type="GO" id="GO:0016740">
    <property type="term" value="F:transferase activity"/>
    <property type="evidence" value="ECO:0007669"/>
    <property type="project" value="UniProtKB-KW"/>
</dbReference>
<dbReference type="InterPro" id="IPR021466">
    <property type="entry name" value="Put_rhamnosyl_transferase"/>
</dbReference>
<evidence type="ECO:0000313" key="1">
    <source>
        <dbReference type="EMBL" id="RCW27029.1"/>
    </source>
</evidence>